<keyword evidence="1 2" id="KW-0238">DNA-binding</keyword>
<evidence type="ECO:0000313" key="5">
    <source>
        <dbReference type="Proteomes" id="UP001501411"/>
    </source>
</evidence>
<dbReference type="PANTHER" id="PTHR43479">
    <property type="entry name" value="ACREF/ENVCD OPERON REPRESSOR-RELATED"/>
    <property type="match status" value="1"/>
</dbReference>
<name>A0ABP9AQI3_9SPHI</name>
<protein>
    <submittedName>
        <fullName evidence="4">TetR family transcriptional regulator</fullName>
    </submittedName>
</protein>
<proteinExistence type="predicted"/>
<sequence length="215" mass="24991">MNEYSEKQLLIMDTALKLFAEKGYDKTSIRDIAFAADVNVAMVSYYFGSKDKLLEALFSKHFTFITNMLENILYEKESSAFEKVDRIIDVFIDTLYSRQLFNRLMTREASIIHDGPLFDMILDMKTKNRKLVERAVKSGQRIGVFRKDVNVFFLSSVLIGSVNQLLANCRYEAKHAKLNDEEREAFKKKNIEILRKHLKQMFTAYLTHSNSTDNA</sequence>
<feature type="DNA-binding region" description="H-T-H motif" evidence="2">
    <location>
        <begin position="28"/>
        <end position="47"/>
    </location>
</feature>
<dbReference type="InterPro" id="IPR050624">
    <property type="entry name" value="HTH-type_Tx_Regulator"/>
</dbReference>
<dbReference type="PANTHER" id="PTHR43479:SF11">
    <property type="entry name" value="ACREF_ENVCD OPERON REPRESSOR-RELATED"/>
    <property type="match status" value="1"/>
</dbReference>
<dbReference type="InterPro" id="IPR036271">
    <property type="entry name" value="Tet_transcr_reg_TetR-rel_C_sf"/>
</dbReference>
<dbReference type="Pfam" id="PF00440">
    <property type="entry name" value="TetR_N"/>
    <property type="match status" value="1"/>
</dbReference>
<accession>A0ABP9AQI3</accession>
<dbReference type="RefSeq" id="WP_345230656.1">
    <property type="nucleotide sequence ID" value="NZ_BAABIQ010000005.1"/>
</dbReference>
<dbReference type="Proteomes" id="UP001501411">
    <property type="component" value="Unassembled WGS sequence"/>
</dbReference>
<dbReference type="InterPro" id="IPR023772">
    <property type="entry name" value="DNA-bd_HTH_TetR-type_CS"/>
</dbReference>
<dbReference type="PROSITE" id="PS50977">
    <property type="entry name" value="HTH_TETR_2"/>
    <property type="match status" value="1"/>
</dbReference>
<reference evidence="5" key="1">
    <citation type="journal article" date="2019" name="Int. J. Syst. Evol. Microbiol.">
        <title>The Global Catalogue of Microorganisms (GCM) 10K type strain sequencing project: providing services to taxonomists for standard genome sequencing and annotation.</title>
        <authorList>
            <consortium name="The Broad Institute Genomics Platform"/>
            <consortium name="The Broad Institute Genome Sequencing Center for Infectious Disease"/>
            <person name="Wu L."/>
            <person name="Ma J."/>
        </authorList>
    </citation>
    <scope>NUCLEOTIDE SEQUENCE [LARGE SCALE GENOMIC DNA]</scope>
    <source>
        <strain evidence="5">JCM 18200</strain>
    </source>
</reference>
<evidence type="ECO:0000259" key="3">
    <source>
        <dbReference type="PROSITE" id="PS50977"/>
    </source>
</evidence>
<dbReference type="SUPFAM" id="SSF48498">
    <property type="entry name" value="Tetracyclin repressor-like, C-terminal domain"/>
    <property type="match status" value="1"/>
</dbReference>
<evidence type="ECO:0000256" key="1">
    <source>
        <dbReference type="ARBA" id="ARBA00023125"/>
    </source>
</evidence>
<gene>
    <name evidence="4" type="ORF">GCM10023231_10330</name>
</gene>
<dbReference type="SUPFAM" id="SSF46689">
    <property type="entry name" value="Homeodomain-like"/>
    <property type="match status" value="1"/>
</dbReference>
<dbReference type="InterPro" id="IPR001647">
    <property type="entry name" value="HTH_TetR"/>
</dbReference>
<feature type="domain" description="HTH tetR-type" evidence="3">
    <location>
        <begin position="5"/>
        <end position="65"/>
    </location>
</feature>
<keyword evidence="5" id="KW-1185">Reference proteome</keyword>
<dbReference type="InterPro" id="IPR009057">
    <property type="entry name" value="Homeodomain-like_sf"/>
</dbReference>
<comment type="caution">
    <text evidence="4">The sequence shown here is derived from an EMBL/GenBank/DDBJ whole genome shotgun (WGS) entry which is preliminary data.</text>
</comment>
<dbReference type="Gene3D" id="1.10.357.10">
    <property type="entry name" value="Tetracycline Repressor, domain 2"/>
    <property type="match status" value="1"/>
</dbReference>
<dbReference type="EMBL" id="BAABIQ010000005">
    <property type="protein sequence ID" value="GAA4784540.1"/>
    <property type="molecule type" value="Genomic_DNA"/>
</dbReference>
<dbReference type="PRINTS" id="PR00455">
    <property type="entry name" value="HTHTETR"/>
</dbReference>
<evidence type="ECO:0000256" key="2">
    <source>
        <dbReference type="PROSITE-ProRule" id="PRU00335"/>
    </source>
</evidence>
<organism evidence="4 5">
    <name type="scientific">Olivibacter ginsenosidimutans</name>
    <dbReference type="NCBI Taxonomy" id="1176537"/>
    <lineage>
        <taxon>Bacteria</taxon>
        <taxon>Pseudomonadati</taxon>
        <taxon>Bacteroidota</taxon>
        <taxon>Sphingobacteriia</taxon>
        <taxon>Sphingobacteriales</taxon>
        <taxon>Sphingobacteriaceae</taxon>
        <taxon>Olivibacter</taxon>
    </lineage>
</organism>
<evidence type="ECO:0000313" key="4">
    <source>
        <dbReference type="EMBL" id="GAA4784540.1"/>
    </source>
</evidence>
<dbReference type="PROSITE" id="PS01081">
    <property type="entry name" value="HTH_TETR_1"/>
    <property type="match status" value="1"/>
</dbReference>